<feature type="compositionally biased region" description="Basic and acidic residues" evidence="1">
    <location>
        <begin position="215"/>
        <end position="228"/>
    </location>
</feature>
<dbReference type="KEGG" id="vg:36842530"/>
<evidence type="ECO:0000313" key="2">
    <source>
        <dbReference type="EMBL" id="AVK75817.1"/>
    </source>
</evidence>
<proteinExistence type="predicted"/>
<sequence>MQALPAETLDLVLNVHLDEPWRPLAAQVCARWRAIIATGAKRGSRRSKRTPDGQRTVQQDMSHVNRLVVGYLTLSAAAVGQHVGLLCWLVDQLHAIVDDRVVCAAAYAGAIDSVTFFSRHTPGLAGAAARRAAARGGQRDMLAWFHARDFGRMSYASDAFADCVTNGDTGAGGDGDAQDKGWWCGRARIRRDAKGTSVGESDPGLADGQASNVVSHHDQSDETDDRHNNAMTAPADWKDVWNTGYAVECARSDLYRCDNSDNLSGEPDADERDAWWGPLMCACAARGGHLDVLKWLRGPGVRCRWDARTILAAASGGHVHVIAWALIECKPPCRADPHRVIEWAAGSTQNNLGILRTLLATGYTPVLDDLRTALLFGRTDMADLILDRNPALWAPHEIPWWRHGTDKRVIDRCARHRTLAWAIARLDADADTWNDATEIALTYGALVGGLGTMVEALRVRGRSRAGHDIAWHEAARLCGRNPQQVIEIMRAGCTGD</sequence>
<dbReference type="Proteomes" id="UP000249287">
    <property type="component" value="Segment"/>
</dbReference>
<gene>
    <name evidence="2" type="ORF">pneo_cds_210</name>
</gene>
<reference evidence="2" key="1">
    <citation type="journal article" date="2018" name="Nat. Commun.">
        <title>Diversity and evolution of the emerging Pandoraviridae family.</title>
        <authorList>
            <person name="Legendre M."/>
            <person name="Fabre E."/>
            <person name="Poirot O."/>
            <person name="Jeudy S."/>
            <person name="Lartigue A."/>
            <person name="Alempic J.M."/>
            <person name="Beucher L."/>
            <person name="Philippe N."/>
            <person name="Bertaux L."/>
            <person name="Christo-Foroux E."/>
            <person name="Labadie K."/>
            <person name="Coute Y."/>
            <person name="Abergel C."/>
            <person name="Claverie J.M."/>
        </authorList>
    </citation>
    <scope>NUCLEOTIDE SEQUENCE [LARGE SCALE GENOMIC DNA]</scope>
    <source>
        <strain evidence="2">Neocaledonia</strain>
    </source>
</reference>
<accession>A0A2U7UBJ0</accession>
<dbReference type="GeneID" id="36842530"/>
<dbReference type="EMBL" id="MG011690">
    <property type="protein sequence ID" value="AVK75817.1"/>
    <property type="molecule type" value="Genomic_DNA"/>
</dbReference>
<protein>
    <submittedName>
        <fullName evidence="2">Ankyrin repeat domain containing protein</fullName>
    </submittedName>
</protein>
<organism evidence="2">
    <name type="scientific">Pandoravirus neocaledonia</name>
    <dbReference type="NCBI Taxonomy" id="2107708"/>
    <lineage>
        <taxon>Viruses</taxon>
        <taxon>Pandoravirus</taxon>
    </lineage>
</organism>
<dbReference type="PANTHER" id="PTHR46586">
    <property type="entry name" value="ANKYRIN REPEAT-CONTAINING PROTEIN"/>
    <property type="match status" value="1"/>
</dbReference>
<dbReference type="PANTHER" id="PTHR46586:SF3">
    <property type="entry name" value="ANKYRIN REPEAT-CONTAINING PROTEIN"/>
    <property type="match status" value="1"/>
</dbReference>
<dbReference type="RefSeq" id="YP_009481820.1">
    <property type="nucleotide sequence ID" value="NC_037666.1"/>
</dbReference>
<feature type="region of interest" description="Disordered" evidence="1">
    <location>
        <begin position="194"/>
        <end position="230"/>
    </location>
</feature>
<dbReference type="InterPro" id="IPR052050">
    <property type="entry name" value="SecEffector_AnkRepeat"/>
</dbReference>
<evidence type="ECO:0000256" key="1">
    <source>
        <dbReference type="SAM" id="MobiDB-lite"/>
    </source>
</evidence>
<name>A0A2U7UBJ0_9VIRU</name>